<dbReference type="FunFam" id="3.20.20.140:FF:000174">
    <property type="entry name" value="Dihydropyrimidinase-related protein 2"/>
    <property type="match status" value="1"/>
</dbReference>
<dbReference type="STRING" id="867904.Metho_0226"/>
<dbReference type="CDD" id="cd01318">
    <property type="entry name" value="DHOase_IIb"/>
    <property type="match status" value="1"/>
</dbReference>
<feature type="active site" evidence="6">
    <location>
        <position position="311"/>
    </location>
</feature>
<dbReference type="SUPFAM" id="SSF51338">
    <property type="entry name" value="Composite domain of metallo-dependent hydrolases"/>
    <property type="match status" value="1"/>
</dbReference>
<evidence type="ECO:0000313" key="9">
    <source>
        <dbReference type="Proteomes" id="UP000010866"/>
    </source>
</evidence>
<dbReference type="Proteomes" id="UP000010866">
    <property type="component" value="Chromosome"/>
</dbReference>
<feature type="binding site" evidence="6">
    <location>
        <position position="59"/>
    </location>
    <ligand>
        <name>Zn(2+)</name>
        <dbReference type="ChEBI" id="CHEBI:29105"/>
        <label>1</label>
    </ligand>
</feature>
<dbReference type="GO" id="GO:0005737">
    <property type="term" value="C:cytoplasm"/>
    <property type="evidence" value="ECO:0007669"/>
    <property type="project" value="TreeGrafter"/>
</dbReference>
<dbReference type="OrthoDB" id="50279at2157"/>
<dbReference type="Gene3D" id="3.20.20.140">
    <property type="entry name" value="Metal-dependent hydrolases"/>
    <property type="match status" value="1"/>
</dbReference>
<keyword evidence="4 6" id="KW-0862">Zinc</keyword>
<evidence type="ECO:0000256" key="3">
    <source>
        <dbReference type="ARBA" id="ARBA00022801"/>
    </source>
</evidence>
<dbReference type="KEGG" id="mhz:Metho_0226"/>
<protein>
    <recommendedName>
        <fullName evidence="6">Dihydroorotase</fullName>
        <shortName evidence="6">DHOase</shortName>
        <ecNumber evidence="6">3.5.2.3</ecNumber>
    </recommendedName>
</protein>
<dbReference type="GO" id="GO:0044205">
    <property type="term" value="P:'de novo' UMP biosynthetic process"/>
    <property type="evidence" value="ECO:0007669"/>
    <property type="project" value="UniProtKB-UniRule"/>
</dbReference>
<comment type="function">
    <text evidence="6">Catalyzes the reversible cyclization of carbamoyl aspartate to dihydroorotate.</text>
</comment>
<sequence>MPDLLIKNAKIFYDNYLQPAEIVIDEGKVIKIAKEADVIAGEVIDAAGSLVLPAGIDVHVHFREPGLTHKEDWYTGSCAAAAGGIATVVDHPNTIPPTIDKKSFEEKLKLASRKSIVDFGIHGGVTNNIEKLTELWGEGVTAFGEIFMAESTGGLNIDEITLEKALGILNELGAIAVIHAEDDTIRLECEALLKNDMSPSSHSRARPNICEATAVQKVVDLLRKTGARGHICHVSAFESVGVLGRDRYIAREKSLSPITCEVTPHHLFLSTRDWERLGCYGKMNPPLRDRRSVKFLLNSLNDGTIDIVASDHAPHCESEKDMDIKTAPSGVPGVETLMPLMLMAVKKNLLPLGRMVDATSAAPARIFGLDRHSKGRLKVGFDADLIIVDTKKVTTIKGELLHGKVGWTPFEGVEAIFPDITISRGNVIWDGEISAPRGRGNFLPGTGKYMATSGHH</sequence>
<feature type="binding site" evidence="6">
    <location>
        <position position="311"/>
    </location>
    <ligand>
        <name>Zn(2+)</name>
        <dbReference type="ChEBI" id="CHEBI:29105"/>
        <label>1</label>
    </ligand>
</feature>
<feature type="binding site" evidence="6">
    <location>
        <position position="93"/>
    </location>
    <ligand>
        <name>substrate</name>
    </ligand>
</feature>
<feature type="binding site" evidence="6">
    <location>
        <position position="315"/>
    </location>
    <ligand>
        <name>substrate</name>
    </ligand>
</feature>
<dbReference type="InterPro" id="IPR050138">
    <property type="entry name" value="DHOase/Allantoinase_Hydrolase"/>
</dbReference>
<dbReference type="NCBIfam" id="TIGR00857">
    <property type="entry name" value="pyrC_multi"/>
    <property type="match status" value="1"/>
</dbReference>
<dbReference type="EMBL" id="CP003362">
    <property type="protein sequence ID" value="AGB48509.1"/>
    <property type="molecule type" value="Genomic_DNA"/>
</dbReference>
<dbReference type="InterPro" id="IPR032466">
    <property type="entry name" value="Metal_Hydrolase"/>
</dbReference>
<comment type="caution">
    <text evidence="6">Lacks conserved residue(s) required for the propagation of feature annotation.</text>
</comment>
<feature type="binding site" evidence="6">
    <location>
        <position position="179"/>
    </location>
    <ligand>
        <name>Zn(2+)</name>
        <dbReference type="ChEBI" id="CHEBI:29105"/>
        <label>2</label>
    </ligand>
</feature>
<dbReference type="InterPro" id="IPR002195">
    <property type="entry name" value="Dihydroorotase_CS"/>
</dbReference>
<comment type="similarity">
    <text evidence="1">Belongs to the metallo-dependent hydrolases superfamily. Hydantoinase/dihydropyrimidinase family.</text>
</comment>
<keyword evidence="3 6" id="KW-0378">Hydrolase</keyword>
<dbReference type="UniPathway" id="UPA00070">
    <property type="reaction ID" value="UER00117"/>
</dbReference>
<dbReference type="Pfam" id="PF01979">
    <property type="entry name" value="Amidohydro_1"/>
    <property type="match status" value="1"/>
</dbReference>
<name>L0KX09_METHD</name>
<dbReference type="HOGENOM" id="CLU_015572_1_1_2"/>
<dbReference type="NCBIfam" id="NF002668">
    <property type="entry name" value="PRK02382.1"/>
    <property type="match status" value="1"/>
</dbReference>
<keyword evidence="9" id="KW-1185">Reference proteome</keyword>
<comment type="catalytic activity">
    <reaction evidence="6">
        <text>(S)-dihydroorotate + H2O = N-carbamoyl-L-aspartate + H(+)</text>
        <dbReference type="Rhea" id="RHEA:24296"/>
        <dbReference type="ChEBI" id="CHEBI:15377"/>
        <dbReference type="ChEBI" id="CHEBI:15378"/>
        <dbReference type="ChEBI" id="CHEBI:30864"/>
        <dbReference type="ChEBI" id="CHEBI:32814"/>
        <dbReference type="EC" id="3.5.2.3"/>
    </reaction>
</comment>
<feature type="binding site" evidence="6">
    <location>
        <position position="145"/>
    </location>
    <ligand>
        <name>Zn(2+)</name>
        <dbReference type="ChEBI" id="CHEBI:29105"/>
        <label>2</label>
    </ligand>
</feature>
<evidence type="ECO:0000256" key="2">
    <source>
        <dbReference type="ARBA" id="ARBA00022723"/>
    </source>
</evidence>
<dbReference type="PROSITE" id="PS00483">
    <property type="entry name" value="DIHYDROOROTASE_2"/>
    <property type="match status" value="1"/>
</dbReference>
<dbReference type="InterPro" id="IPR004722">
    <property type="entry name" value="DHOase"/>
</dbReference>
<evidence type="ECO:0000259" key="7">
    <source>
        <dbReference type="Pfam" id="PF01979"/>
    </source>
</evidence>
<dbReference type="Gene3D" id="2.30.40.10">
    <property type="entry name" value="Urease, subunit C, domain 1"/>
    <property type="match status" value="1"/>
</dbReference>
<dbReference type="GO" id="GO:0004151">
    <property type="term" value="F:dihydroorotase activity"/>
    <property type="evidence" value="ECO:0007669"/>
    <property type="project" value="UniProtKB-UniRule"/>
</dbReference>
<evidence type="ECO:0000256" key="6">
    <source>
        <dbReference type="HAMAP-Rule" id="MF_00220"/>
    </source>
</evidence>
<accession>L0KX09</accession>
<keyword evidence="5 6" id="KW-0665">Pyrimidine biosynthesis</keyword>
<dbReference type="PROSITE" id="PS00482">
    <property type="entry name" value="DIHYDROOROTASE_1"/>
    <property type="match status" value="1"/>
</dbReference>
<evidence type="ECO:0000256" key="1">
    <source>
        <dbReference type="ARBA" id="ARBA00008829"/>
    </source>
</evidence>
<proteinExistence type="inferred from homology"/>
<feature type="binding site" evidence="6">
    <location>
        <begin position="61"/>
        <end position="63"/>
    </location>
    <ligand>
        <name>substrate</name>
    </ligand>
</feature>
<dbReference type="InterPro" id="IPR011059">
    <property type="entry name" value="Metal-dep_hydrolase_composite"/>
</dbReference>
<dbReference type="HAMAP" id="MF_00220_A">
    <property type="entry name" value="PyrC_classI_A"/>
    <property type="match status" value="1"/>
</dbReference>
<organism evidence="8 9">
    <name type="scientific">Methanomethylovorans hollandica (strain DSM 15978 / NBRC 107637 / DMS1)</name>
    <dbReference type="NCBI Taxonomy" id="867904"/>
    <lineage>
        <taxon>Archaea</taxon>
        <taxon>Methanobacteriati</taxon>
        <taxon>Methanobacteriota</taxon>
        <taxon>Stenosarchaea group</taxon>
        <taxon>Methanomicrobia</taxon>
        <taxon>Methanosarcinales</taxon>
        <taxon>Methanosarcinaceae</taxon>
        <taxon>Methanomethylovorans</taxon>
    </lineage>
</organism>
<dbReference type="GeneID" id="14408168"/>
<dbReference type="PANTHER" id="PTHR43668">
    <property type="entry name" value="ALLANTOINASE"/>
    <property type="match status" value="1"/>
</dbReference>
<dbReference type="RefSeq" id="WP_015323678.1">
    <property type="nucleotide sequence ID" value="NC_019977.1"/>
</dbReference>
<dbReference type="GO" id="GO:0006145">
    <property type="term" value="P:purine nucleobase catabolic process"/>
    <property type="evidence" value="ECO:0007669"/>
    <property type="project" value="TreeGrafter"/>
</dbReference>
<dbReference type="PANTHER" id="PTHR43668:SF2">
    <property type="entry name" value="ALLANTOINASE"/>
    <property type="match status" value="1"/>
</dbReference>
<feature type="domain" description="Amidohydrolase-related" evidence="7">
    <location>
        <begin position="50"/>
        <end position="398"/>
    </location>
</feature>
<dbReference type="GO" id="GO:0008270">
    <property type="term" value="F:zinc ion binding"/>
    <property type="evidence" value="ECO:0007669"/>
    <property type="project" value="UniProtKB-UniRule"/>
</dbReference>
<reference evidence="9" key="1">
    <citation type="submission" date="2012-02" db="EMBL/GenBank/DDBJ databases">
        <title>Complete sequence of chromosome of Methanomethylovorans hollandica DSM 15978.</title>
        <authorList>
            <person name="Lucas S."/>
            <person name="Copeland A."/>
            <person name="Lapidus A."/>
            <person name="Glavina del Rio T."/>
            <person name="Dalin E."/>
            <person name="Tice H."/>
            <person name="Bruce D."/>
            <person name="Goodwin L."/>
            <person name="Pitluck S."/>
            <person name="Peters L."/>
            <person name="Mikhailova N."/>
            <person name="Held B."/>
            <person name="Kyrpides N."/>
            <person name="Mavromatis K."/>
            <person name="Ivanova N."/>
            <person name="Brettin T."/>
            <person name="Detter J.C."/>
            <person name="Han C."/>
            <person name="Larimer F."/>
            <person name="Land M."/>
            <person name="Hauser L."/>
            <person name="Markowitz V."/>
            <person name="Cheng J.-F."/>
            <person name="Hugenholtz P."/>
            <person name="Woyke T."/>
            <person name="Wu D."/>
            <person name="Spring S."/>
            <person name="Schroeder M."/>
            <person name="Brambilla E."/>
            <person name="Klenk H.-P."/>
            <person name="Eisen J.A."/>
        </authorList>
    </citation>
    <scope>NUCLEOTIDE SEQUENCE [LARGE SCALE GENOMIC DNA]</scope>
    <source>
        <strain evidence="9">DSM 15978 / NBRC 107637 / DMS1</strain>
    </source>
</reference>
<dbReference type="GO" id="GO:0004038">
    <property type="term" value="F:allantoinase activity"/>
    <property type="evidence" value="ECO:0007669"/>
    <property type="project" value="TreeGrafter"/>
</dbReference>
<dbReference type="SUPFAM" id="SSF51556">
    <property type="entry name" value="Metallo-dependent hydrolases"/>
    <property type="match status" value="1"/>
</dbReference>
<comment type="pathway">
    <text evidence="6">Pyrimidine metabolism; UMP biosynthesis via de novo pathway; (S)-dihydroorotate from bicarbonate: step 3/3.</text>
</comment>
<evidence type="ECO:0000256" key="4">
    <source>
        <dbReference type="ARBA" id="ARBA00022833"/>
    </source>
</evidence>
<dbReference type="AlphaFoldDB" id="L0KX09"/>
<gene>
    <name evidence="6" type="primary">pyrC</name>
    <name evidence="8" type="ordered locus">Metho_0226</name>
</gene>
<keyword evidence="2 6" id="KW-0479">Metal-binding</keyword>
<dbReference type="EC" id="3.5.2.3" evidence="6"/>
<feature type="binding site" evidence="6">
    <location>
        <position position="61"/>
    </location>
    <ligand>
        <name>Zn(2+)</name>
        <dbReference type="ChEBI" id="CHEBI:29105"/>
        <label>1</label>
    </ligand>
</feature>
<comment type="cofactor">
    <cofactor evidence="6">
        <name>Zn(2+)</name>
        <dbReference type="ChEBI" id="CHEBI:29105"/>
    </cofactor>
    <text evidence="6">Binds 2 Zn(2+) ions per subunit.</text>
</comment>
<evidence type="ECO:0000313" key="8">
    <source>
        <dbReference type="EMBL" id="AGB48509.1"/>
    </source>
</evidence>
<dbReference type="InterPro" id="IPR006680">
    <property type="entry name" value="Amidohydro-rel"/>
</dbReference>
<comment type="similarity">
    <text evidence="6">Belongs to the metallo-dependent hydrolases superfamily. DHOase family. Class I DHOase subfamily.</text>
</comment>
<evidence type="ECO:0000256" key="5">
    <source>
        <dbReference type="ARBA" id="ARBA00022975"/>
    </source>
</evidence>
<feature type="binding site" evidence="6">
    <location>
        <position position="145"/>
    </location>
    <ligand>
        <name>Zn(2+)</name>
        <dbReference type="ChEBI" id="CHEBI:29105"/>
        <label>1</label>
    </ligand>
</feature>
<feature type="binding site" evidence="6">
    <location>
        <position position="233"/>
    </location>
    <ligand>
        <name>Zn(2+)</name>
        <dbReference type="ChEBI" id="CHEBI:29105"/>
        <label>2</label>
    </ligand>
</feature>